<proteinExistence type="inferred from homology"/>
<evidence type="ECO:0000256" key="2">
    <source>
        <dbReference type="ARBA" id="ARBA00022448"/>
    </source>
</evidence>
<dbReference type="InterPro" id="IPR050683">
    <property type="entry name" value="Bact_Polysacc_Export_ATP-bd"/>
</dbReference>
<dbReference type="GO" id="GO:0005524">
    <property type="term" value="F:ATP binding"/>
    <property type="evidence" value="ECO:0007669"/>
    <property type="project" value="UniProtKB-KW"/>
</dbReference>
<dbReference type="OrthoDB" id="9778870at2"/>
<evidence type="ECO:0000256" key="8">
    <source>
        <dbReference type="SAM" id="MobiDB-lite"/>
    </source>
</evidence>
<keyword evidence="4" id="KW-0547">Nucleotide-binding</keyword>
<accession>A0A4U1MJY6</accession>
<dbReference type="InterPro" id="IPR003439">
    <property type="entry name" value="ABC_transporter-like_ATP-bd"/>
</dbReference>
<dbReference type="InterPro" id="IPR027417">
    <property type="entry name" value="P-loop_NTPase"/>
</dbReference>
<evidence type="ECO:0000256" key="6">
    <source>
        <dbReference type="ARBA" id="ARBA00022967"/>
    </source>
</evidence>
<keyword evidence="7" id="KW-0472">Membrane</keyword>
<evidence type="ECO:0000256" key="4">
    <source>
        <dbReference type="ARBA" id="ARBA00022741"/>
    </source>
</evidence>
<keyword evidence="2" id="KW-0813">Transport</keyword>
<dbReference type="GO" id="GO:0016887">
    <property type="term" value="F:ATP hydrolysis activity"/>
    <property type="evidence" value="ECO:0007669"/>
    <property type="project" value="InterPro"/>
</dbReference>
<comment type="similarity">
    <text evidence="1">Belongs to the ABC transporter superfamily.</text>
</comment>
<evidence type="ECO:0000259" key="9">
    <source>
        <dbReference type="PROSITE" id="PS50893"/>
    </source>
</evidence>
<sequence>MSYSVKLNGITKKYKMHRQNSDKLKDIILPGGYGEDFYAIRDLTFEAGKGDIIGIIGVNGSGKSTFSNLVANITPPTSGEIEVKGDVSLIAVSAGLNKELTGRENIELKLLMMGYKKNQIEEMKPDIIDFADIGKFIDMPVKKYSSGMKSRLGFSISISVDPDVLIVDEALSVGDKTFADKCLSKMNEFKERGKTIFFVSHSNGQIKKFCNKALWLEHGTIREYGPMKEVMPHYEAFIKEYKSWSKEEKRRFKEEGIKKQEGLATAESASGEEKEKRKKSWILF</sequence>
<dbReference type="InterPro" id="IPR003593">
    <property type="entry name" value="AAA+_ATPase"/>
</dbReference>
<dbReference type="InterPro" id="IPR017871">
    <property type="entry name" value="ABC_transporter-like_CS"/>
</dbReference>
<keyword evidence="6" id="KW-1278">Translocase</keyword>
<keyword evidence="5 10" id="KW-0067">ATP-binding</keyword>
<reference evidence="10 11" key="1">
    <citation type="submission" date="2019-04" db="EMBL/GenBank/DDBJ databases">
        <title>Genome sequence of Bacillus hwajinpoensis strain Y2.</title>
        <authorList>
            <person name="Fair J.L."/>
            <person name="Maclea K.S."/>
        </authorList>
    </citation>
    <scope>NUCLEOTIDE SEQUENCE [LARGE SCALE GENOMIC DNA]</scope>
    <source>
        <strain evidence="10 11">Y2</strain>
    </source>
</reference>
<dbReference type="Gene3D" id="3.40.50.300">
    <property type="entry name" value="P-loop containing nucleotide triphosphate hydrolases"/>
    <property type="match status" value="1"/>
</dbReference>
<dbReference type="Proteomes" id="UP000310541">
    <property type="component" value="Unassembled WGS sequence"/>
</dbReference>
<dbReference type="PROSITE" id="PS50893">
    <property type="entry name" value="ABC_TRANSPORTER_2"/>
    <property type="match status" value="1"/>
</dbReference>
<protein>
    <submittedName>
        <fullName evidence="10">Teichoic acids export ABC transporter ATP-binding subunit TagH</fullName>
    </submittedName>
</protein>
<dbReference type="SMART" id="SM00382">
    <property type="entry name" value="AAA"/>
    <property type="match status" value="1"/>
</dbReference>
<comment type="caution">
    <text evidence="10">The sequence shown here is derived from an EMBL/GenBank/DDBJ whole genome shotgun (WGS) entry which is preliminary data.</text>
</comment>
<dbReference type="CDD" id="cd03220">
    <property type="entry name" value="ABC_KpsT_Wzt"/>
    <property type="match status" value="1"/>
</dbReference>
<evidence type="ECO:0000313" key="11">
    <source>
        <dbReference type="Proteomes" id="UP000310541"/>
    </source>
</evidence>
<feature type="region of interest" description="Disordered" evidence="8">
    <location>
        <begin position="254"/>
        <end position="284"/>
    </location>
</feature>
<feature type="domain" description="ABC transporter" evidence="9">
    <location>
        <begin position="22"/>
        <end position="243"/>
    </location>
</feature>
<dbReference type="GO" id="GO:0140359">
    <property type="term" value="F:ABC-type transporter activity"/>
    <property type="evidence" value="ECO:0007669"/>
    <property type="project" value="InterPro"/>
</dbReference>
<dbReference type="NCBIfam" id="NF010066">
    <property type="entry name" value="PRK13546.1"/>
    <property type="match status" value="1"/>
</dbReference>
<evidence type="ECO:0000256" key="7">
    <source>
        <dbReference type="ARBA" id="ARBA00023136"/>
    </source>
</evidence>
<dbReference type="PANTHER" id="PTHR46743:SF2">
    <property type="entry name" value="TEICHOIC ACIDS EXPORT ATP-BINDING PROTEIN TAGH"/>
    <property type="match status" value="1"/>
</dbReference>
<evidence type="ECO:0000256" key="3">
    <source>
        <dbReference type="ARBA" id="ARBA00022475"/>
    </source>
</evidence>
<dbReference type="Pfam" id="PF00005">
    <property type="entry name" value="ABC_tran"/>
    <property type="match status" value="1"/>
</dbReference>
<evidence type="ECO:0000313" key="10">
    <source>
        <dbReference type="EMBL" id="TKD70904.1"/>
    </source>
</evidence>
<gene>
    <name evidence="10" type="primary">tagH</name>
    <name evidence="10" type="ORF">FBF83_09865</name>
</gene>
<evidence type="ECO:0000256" key="5">
    <source>
        <dbReference type="ARBA" id="ARBA00022840"/>
    </source>
</evidence>
<dbReference type="InterPro" id="IPR015860">
    <property type="entry name" value="ABC_transpr_TagH-like"/>
</dbReference>
<dbReference type="FunFam" id="3.40.50.300:FF:003010">
    <property type="entry name" value="Teichoic acids export ATP-binding protein TagH"/>
    <property type="match status" value="1"/>
</dbReference>
<dbReference type="PROSITE" id="PS00211">
    <property type="entry name" value="ABC_TRANSPORTER_1"/>
    <property type="match status" value="1"/>
</dbReference>
<dbReference type="GO" id="GO:0016020">
    <property type="term" value="C:membrane"/>
    <property type="evidence" value="ECO:0007669"/>
    <property type="project" value="InterPro"/>
</dbReference>
<dbReference type="EMBL" id="SWFM01000002">
    <property type="protein sequence ID" value="TKD70904.1"/>
    <property type="molecule type" value="Genomic_DNA"/>
</dbReference>
<dbReference type="AlphaFoldDB" id="A0A4U1MJY6"/>
<dbReference type="PANTHER" id="PTHR46743">
    <property type="entry name" value="TEICHOIC ACIDS EXPORT ATP-BINDING PROTEIN TAGH"/>
    <property type="match status" value="1"/>
</dbReference>
<dbReference type="SUPFAM" id="SSF52540">
    <property type="entry name" value="P-loop containing nucleoside triphosphate hydrolases"/>
    <property type="match status" value="1"/>
</dbReference>
<evidence type="ECO:0000256" key="1">
    <source>
        <dbReference type="ARBA" id="ARBA00005417"/>
    </source>
</evidence>
<keyword evidence="3" id="KW-1003">Cell membrane</keyword>
<organism evidence="10 11">
    <name type="scientific">Guptibacillus hwajinpoensis</name>
    <dbReference type="NCBI Taxonomy" id="208199"/>
    <lineage>
        <taxon>Bacteria</taxon>
        <taxon>Bacillati</taxon>
        <taxon>Bacillota</taxon>
        <taxon>Bacilli</taxon>
        <taxon>Bacillales</taxon>
        <taxon>Guptibacillaceae</taxon>
        <taxon>Guptibacillus</taxon>
    </lineage>
</organism>
<name>A0A4U1MJY6_9BACL</name>